<keyword evidence="1" id="KW-1133">Transmembrane helix</keyword>
<sequence>MSVWLVCFLGEMAHFVISLMKIYLILTSFIILEIAFARFGKIAMRAF</sequence>
<proteinExistence type="predicted"/>
<dbReference type="AlphaFoldDB" id="A0A0J7Y4R9"/>
<dbReference type="EMBL" id="JACT01000001">
    <property type="protein sequence ID" value="KMS58869.1"/>
    <property type="molecule type" value="Genomic_DNA"/>
</dbReference>
<name>A0A0J7Y4R9_9SPHN</name>
<keyword evidence="1" id="KW-0812">Transmembrane</keyword>
<comment type="caution">
    <text evidence="2">The sequence shown here is derived from an EMBL/GenBank/DDBJ whole genome shotgun (WGS) entry which is preliminary data.</text>
</comment>
<feature type="transmembrane region" description="Helical" evidence="1">
    <location>
        <begin position="12"/>
        <end position="36"/>
    </location>
</feature>
<gene>
    <name evidence="2" type="ORF">V473_10890</name>
</gene>
<dbReference type="Proteomes" id="UP000052232">
    <property type="component" value="Unassembled WGS sequence"/>
</dbReference>
<accession>A0A0J7Y4R9</accession>
<evidence type="ECO:0000313" key="2">
    <source>
        <dbReference type="EMBL" id="KMS58869.1"/>
    </source>
</evidence>
<keyword evidence="1" id="KW-0472">Membrane</keyword>
<evidence type="ECO:0000256" key="1">
    <source>
        <dbReference type="SAM" id="Phobius"/>
    </source>
</evidence>
<evidence type="ECO:0000313" key="3">
    <source>
        <dbReference type="Proteomes" id="UP000052232"/>
    </source>
</evidence>
<protein>
    <submittedName>
        <fullName evidence="2">Uncharacterized protein</fullName>
    </submittedName>
</protein>
<keyword evidence="3" id="KW-1185">Reference proteome</keyword>
<organism evidence="2 3">
    <name type="scientific">Sphingobium cupriresistens LL01</name>
    <dbReference type="NCBI Taxonomy" id="1420583"/>
    <lineage>
        <taxon>Bacteria</taxon>
        <taxon>Pseudomonadati</taxon>
        <taxon>Pseudomonadota</taxon>
        <taxon>Alphaproteobacteria</taxon>
        <taxon>Sphingomonadales</taxon>
        <taxon>Sphingomonadaceae</taxon>
        <taxon>Sphingobium</taxon>
    </lineage>
</organism>
<reference evidence="2 3" key="1">
    <citation type="journal article" date="2015" name="G3 (Bethesda)">
        <title>Insights into Ongoing Evolution of the Hexachlorocyclohexane Catabolic Pathway from Comparative Genomics of Ten Sphingomonadaceae Strains.</title>
        <authorList>
            <person name="Pearce S.L."/>
            <person name="Oakeshott J.G."/>
            <person name="Pandey G."/>
        </authorList>
    </citation>
    <scope>NUCLEOTIDE SEQUENCE [LARGE SCALE GENOMIC DNA]</scope>
    <source>
        <strain evidence="2 3">LL01</strain>
    </source>
</reference>